<dbReference type="OrthoDB" id="233366at2157"/>
<dbReference type="Proteomes" id="UP000509750">
    <property type="component" value="Chromosome"/>
</dbReference>
<feature type="domain" description="YokE-like PH" evidence="2">
    <location>
        <begin position="61"/>
        <end position="159"/>
    </location>
</feature>
<dbReference type="Pfam" id="PF14470">
    <property type="entry name" value="bPH_3"/>
    <property type="match status" value="1"/>
</dbReference>
<dbReference type="RefSeq" id="WP_179170994.1">
    <property type="nucleotide sequence ID" value="NZ_CP058529.1"/>
</dbReference>
<evidence type="ECO:0000259" key="2">
    <source>
        <dbReference type="Pfam" id="PF14470"/>
    </source>
</evidence>
<dbReference type="Pfam" id="PF09851">
    <property type="entry name" value="SHOCT"/>
    <property type="match status" value="1"/>
</dbReference>
<evidence type="ECO:0000259" key="1">
    <source>
        <dbReference type="Pfam" id="PF09851"/>
    </source>
</evidence>
<name>A0A7D5KVT8_9EURY</name>
<protein>
    <submittedName>
        <fullName evidence="3">SHOCT domain-containing protein</fullName>
    </submittedName>
</protein>
<evidence type="ECO:0000313" key="4">
    <source>
        <dbReference type="Proteomes" id="UP000509750"/>
    </source>
</evidence>
<dbReference type="KEGG" id="halg:HUG10_04620"/>
<keyword evidence="4" id="KW-1185">Reference proteome</keyword>
<sequence length="209" mass="23824">MGFWEKAKEEFEKGKKTVEEAAYTQEYSVEQAEKVANEMRNEVNPETLRMKKMGKAPLDWLDEGEKLVYFLNGFDLDIDDNDEGYSSQLLVTDKKVIMLASSITGKRSQYTVLFEDIIGLSVQRRVLSHIRIQTAGHSYKISAGGSAPGLADEVVDYIRQRKEEIGSEGDESSEESALDKLERLADLRDRGVVTEKEFERKKDKLMEEI</sequence>
<feature type="domain" description="SHOCT" evidence="1">
    <location>
        <begin position="179"/>
        <end position="206"/>
    </location>
</feature>
<organism evidence="3 4">
    <name type="scientific">Halorarum halophilum</name>
    <dbReference type="NCBI Taxonomy" id="2743090"/>
    <lineage>
        <taxon>Archaea</taxon>
        <taxon>Methanobacteriati</taxon>
        <taxon>Methanobacteriota</taxon>
        <taxon>Stenosarchaea group</taxon>
        <taxon>Halobacteria</taxon>
        <taxon>Halobacteriales</taxon>
        <taxon>Haloferacaceae</taxon>
        <taxon>Halorarum</taxon>
    </lineage>
</organism>
<dbReference type="InterPro" id="IPR039519">
    <property type="entry name" value="YokE-like_PH"/>
</dbReference>
<gene>
    <name evidence="3" type="ORF">HUG10_04620</name>
</gene>
<accession>A0A7D5KVT8</accession>
<dbReference type="EMBL" id="CP058529">
    <property type="protein sequence ID" value="QLG29420.1"/>
    <property type="molecule type" value="Genomic_DNA"/>
</dbReference>
<evidence type="ECO:0000313" key="3">
    <source>
        <dbReference type="EMBL" id="QLG29420.1"/>
    </source>
</evidence>
<dbReference type="InterPro" id="IPR018649">
    <property type="entry name" value="SHOCT"/>
</dbReference>
<dbReference type="GeneID" id="56028091"/>
<dbReference type="AlphaFoldDB" id="A0A7D5KVT8"/>
<reference evidence="3 4" key="1">
    <citation type="submission" date="2020-07" db="EMBL/GenBank/DDBJ databases">
        <title>Gai3-2, isolated from salt lake.</title>
        <authorList>
            <person name="Cui H."/>
            <person name="Shi X."/>
        </authorList>
    </citation>
    <scope>NUCLEOTIDE SEQUENCE [LARGE SCALE GENOMIC DNA]</scope>
    <source>
        <strain evidence="3 4">Gai3-2</strain>
    </source>
</reference>
<proteinExistence type="predicted"/>